<proteinExistence type="predicted"/>
<dbReference type="InterPro" id="IPR051150">
    <property type="entry name" value="SWT21/TCAB1_mRNA_Telomere"/>
</dbReference>
<organism evidence="1 2">
    <name type="scientific">Ophiocordyceps australis</name>
    <dbReference type="NCBI Taxonomy" id="1399860"/>
    <lineage>
        <taxon>Eukaryota</taxon>
        <taxon>Fungi</taxon>
        <taxon>Dikarya</taxon>
        <taxon>Ascomycota</taxon>
        <taxon>Pezizomycotina</taxon>
        <taxon>Sordariomycetes</taxon>
        <taxon>Hypocreomycetidae</taxon>
        <taxon>Hypocreales</taxon>
        <taxon>Ophiocordycipitaceae</taxon>
        <taxon>Ophiocordyceps</taxon>
    </lineage>
</organism>
<dbReference type="SUPFAM" id="SSF50978">
    <property type="entry name" value="WD40 repeat-like"/>
    <property type="match status" value="1"/>
</dbReference>
<sequence length="394" mass="42255">MQDNDAAPHDNQAAERIQLVAQQPAALPAFFTSAQWTADGSTILASTSDKTISAHVLPPDLLHPRASPRRLDAQATVSLAEPTQAIAPAPSFSLADTASQVVLVGCRDHPLQLLHAFAAPSLLHTYRLVCQQTERHLWPASLLWPRPGSHFVCGSPDRLDYFDAARNTPLRTLYTIPSRRHLLKGGGVGFKGTVSALAAPQSCPSLVAAGTRTRAIGLYDLARCDSAVASWSLDGPGHGIVQLLWSPCARYLVVNERRASSLVVYDMRASKLLSRLPGRASTSQQRLACDVYQSLDSPGFEVWAGDHLGRVCVWDHVGCSDAAPEPSWSWPAHHAPVSSTALHPCGSVIATCSGAWRHTPDDALDGFGRPVARPDAISPQPLPDSSLNIWSLAP</sequence>
<evidence type="ECO:0008006" key="3">
    <source>
        <dbReference type="Google" id="ProtNLM"/>
    </source>
</evidence>
<accession>A0A2C5Y6U5</accession>
<name>A0A2C5Y6U5_9HYPO</name>
<keyword evidence="2" id="KW-1185">Reference proteome</keyword>
<dbReference type="Proteomes" id="UP000224854">
    <property type="component" value="Unassembled WGS sequence"/>
</dbReference>
<dbReference type="AlphaFoldDB" id="A0A2C5Y6U5"/>
<dbReference type="OrthoDB" id="239865at2759"/>
<evidence type="ECO:0000313" key="2">
    <source>
        <dbReference type="Proteomes" id="UP000224854"/>
    </source>
</evidence>
<dbReference type="InterPro" id="IPR036322">
    <property type="entry name" value="WD40_repeat_dom_sf"/>
</dbReference>
<dbReference type="PANTHER" id="PTHR13211:SF0">
    <property type="entry name" value="TELOMERASE CAJAL BODY PROTEIN 1"/>
    <property type="match status" value="1"/>
</dbReference>
<dbReference type="PANTHER" id="PTHR13211">
    <property type="entry name" value="TELOMERASE CAJAL BODY PROTEIN 1"/>
    <property type="match status" value="1"/>
</dbReference>
<comment type="caution">
    <text evidence="1">The sequence shown here is derived from an EMBL/GenBank/DDBJ whole genome shotgun (WGS) entry which is preliminary data.</text>
</comment>
<protein>
    <recommendedName>
        <fullName evidence="3">Anaphase-promoting complex subunit 4 WD40 domain-containing protein</fullName>
    </recommendedName>
</protein>
<dbReference type="EMBL" id="NJEU01000478">
    <property type="protein sequence ID" value="PHH73788.1"/>
    <property type="molecule type" value="Genomic_DNA"/>
</dbReference>
<evidence type="ECO:0000313" key="1">
    <source>
        <dbReference type="EMBL" id="PHH73788.1"/>
    </source>
</evidence>
<dbReference type="Gene3D" id="2.130.10.10">
    <property type="entry name" value="YVTN repeat-like/Quinoprotein amine dehydrogenase"/>
    <property type="match status" value="1"/>
</dbReference>
<dbReference type="InterPro" id="IPR015943">
    <property type="entry name" value="WD40/YVTN_repeat-like_dom_sf"/>
</dbReference>
<gene>
    <name evidence="1" type="ORF">CDD82_5265</name>
</gene>
<reference evidence="1 2" key="1">
    <citation type="submission" date="2017-06" db="EMBL/GenBank/DDBJ databases">
        <title>Ant-infecting Ophiocordyceps genomes reveal a high diversity of potential behavioral manipulation genes and a possible major role for enterotoxins.</title>
        <authorList>
            <person name="De Bekker C."/>
            <person name="Evans H.C."/>
            <person name="Brachmann A."/>
            <person name="Hughes D.P."/>
        </authorList>
    </citation>
    <scope>NUCLEOTIDE SEQUENCE [LARGE SCALE GENOMIC DNA]</scope>
    <source>
        <strain evidence="1 2">1348a</strain>
    </source>
</reference>